<accession>A0ABS5ILI7</accession>
<sequence length="431" mass="44906">MQRATARSTPILAALAAGASLMLLGCQQTPPSPAATPSSPQTLEWGSCAPLITDLRAAIADANAEALTPLTAADRLECATVSLPLDYAKPHGRQIEIALSRLPAADPSAPQRFLFTNPGGPGLQGISDPLYLADSPMAALTDTFTVIGMDVRGVGASDSHECTADNAPEVPDDVPNATESHALAYAAAVAQFNAACGKTDPEFSRNITVQNAARDIDEVRKILGSSTIDYYGSSWGTALGLEYQSDFPGHVENMLLDSVVDTDPTLDHTLDALAAAYQANGIPGSQSGNQAEAGPIFKMLSATGRSLLSCNATEVPSAEKQWKNYQQRLAQYPFLATTPTDTPGSSPVNGISDCTGWPTKPVPLTATSNGVSLQLIGHRTETVTPLAFAEAAQKQTGAHLAVLDDGVHAGLKSSARAPEAVAFLRDGTYLP</sequence>
<dbReference type="PROSITE" id="PS51257">
    <property type="entry name" value="PROKAR_LIPOPROTEIN"/>
    <property type="match status" value="1"/>
</dbReference>
<dbReference type="Proteomes" id="UP000678243">
    <property type="component" value="Unassembled WGS sequence"/>
</dbReference>
<dbReference type="GO" id="GO:0016787">
    <property type="term" value="F:hydrolase activity"/>
    <property type="evidence" value="ECO:0007669"/>
    <property type="project" value="UniProtKB-KW"/>
</dbReference>
<dbReference type="Gene3D" id="3.40.50.1820">
    <property type="entry name" value="alpha/beta hydrolase"/>
    <property type="match status" value="1"/>
</dbReference>
<name>A0ABS5ILI7_9MICO</name>
<keyword evidence="7" id="KW-1185">Reference proteome</keyword>
<evidence type="ECO:0000313" key="7">
    <source>
        <dbReference type="Proteomes" id="UP000678243"/>
    </source>
</evidence>
<keyword evidence="2 4" id="KW-0732">Signal</keyword>
<dbReference type="PANTHER" id="PTHR43248:SF29">
    <property type="entry name" value="TRIPEPTIDYL AMINOPEPTIDASE"/>
    <property type="match status" value="1"/>
</dbReference>
<feature type="signal peptide" evidence="4">
    <location>
        <begin position="1"/>
        <end position="34"/>
    </location>
</feature>
<reference evidence="6 7" key="1">
    <citation type="submission" date="2021-04" db="EMBL/GenBank/DDBJ databases">
        <title>Whole genome analysis of root endophytic bacterium Microbacterium paraoxydans ku-mp colonizing RP-bio226 rice variety.</title>
        <authorList>
            <person name="Ulaganathan K."/>
            <person name="Latha B."/>
        </authorList>
    </citation>
    <scope>NUCLEOTIDE SEQUENCE [LARGE SCALE GENOMIC DNA]</scope>
    <source>
        <strain evidence="7">ku-mp</strain>
    </source>
</reference>
<gene>
    <name evidence="6" type="ORF">KE274_06805</name>
</gene>
<dbReference type="InterPro" id="IPR000073">
    <property type="entry name" value="AB_hydrolase_1"/>
</dbReference>
<feature type="chain" id="PRO_5047526985" evidence="4">
    <location>
        <begin position="35"/>
        <end position="431"/>
    </location>
</feature>
<comment type="similarity">
    <text evidence="1">Belongs to the peptidase S33 family.</text>
</comment>
<dbReference type="InterPro" id="IPR029058">
    <property type="entry name" value="AB_hydrolase_fold"/>
</dbReference>
<protein>
    <submittedName>
        <fullName evidence="6">Alpha/beta fold hydrolase</fullName>
    </submittedName>
</protein>
<dbReference type="InterPro" id="IPR051601">
    <property type="entry name" value="Serine_prot/Carboxylest_S33"/>
</dbReference>
<evidence type="ECO:0000259" key="5">
    <source>
        <dbReference type="Pfam" id="PF00561"/>
    </source>
</evidence>
<keyword evidence="3 6" id="KW-0378">Hydrolase</keyword>
<evidence type="ECO:0000256" key="4">
    <source>
        <dbReference type="SAM" id="SignalP"/>
    </source>
</evidence>
<dbReference type="SUPFAM" id="SSF53474">
    <property type="entry name" value="alpha/beta-Hydrolases"/>
    <property type="match status" value="2"/>
</dbReference>
<dbReference type="Pfam" id="PF00561">
    <property type="entry name" value="Abhydrolase_1"/>
    <property type="match status" value="1"/>
</dbReference>
<feature type="domain" description="AB hydrolase-1" evidence="5">
    <location>
        <begin position="139"/>
        <end position="318"/>
    </location>
</feature>
<comment type="caution">
    <text evidence="6">The sequence shown here is derived from an EMBL/GenBank/DDBJ whole genome shotgun (WGS) entry which is preliminary data.</text>
</comment>
<organism evidence="6 7">
    <name type="scientific">Microbacterium paraoxydans</name>
    <dbReference type="NCBI Taxonomy" id="199592"/>
    <lineage>
        <taxon>Bacteria</taxon>
        <taxon>Bacillati</taxon>
        <taxon>Actinomycetota</taxon>
        <taxon>Actinomycetes</taxon>
        <taxon>Micrococcales</taxon>
        <taxon>Microbacteriaceae</taxon>
        <taxon>Microbacterium</taxon>
    </lineage>
</organism>
<evidence type="ECO:0000313" key="6">
    <source>
        <dbReference type="EMBL" id="MBS0023816.1"/>
    </source>
</evidence>
<dbReference type="PANTHER" id="PTHR43248">
    <property type="entry name" value="2-SUCCINYL-6-HYDROXY-2,4-CYCLOHEXADIENE-1-CARBOXYLATE SYNTHASE"/>
    <property type="match status" value="1"/>
</dbReference>
<proteinExistence type="inferred from homology"/>
<evidence type="ECO:0000256" key="1">
    <source>
        <dbReference type="ARBA" id="ARBA00010088"/>
    </source>
</evidence>
<evidence type="ECO:0000256" key="2">
    <source>
        <dbReference type="ARBA" id="ARBA00022729"/>
    </source>
</evidence>
<dbReference type="RefSeq" id="WP_211542136.1">
    <property type="nucleotide sequence ID" value="NZ_JAGTUK010000002.1"/>
</dbReference>
<evidence type="ECO:0000256" key="3">
    <source>
        <dbReference type="ARBA" id="ARBA00022801"/>
    </source>
</evidence>
<dbReference type="EMBL" id="JAGTUK010000002">
    <property type="protein sequence ID" value="MBS0023816.1"/>
    <property type="molecule type" value="Genomic_DNA"/>
</dbReference>